<keyword evidence="2" id="KW-1185">Reference proteome</keyword>
<organism evidence="1 2">
    <name type="scientific">Sphingomonas cynarae</name>
    <dbReference type="NCBI Taxonomy" id="930197"/>
    <lineage>
        <taxon>Bacteria</taxon>
        <taxon>Pseudomonadati</taxon>
        <taxon>Pseudomonadota</taxon>
        <taxon>Alphaproteobacteria</taxon>
        <taxon>Sphingomonadales</taxon>
        <taxon>Sphingomonadaceae</taxon>
        <taxon>Sphingomonas</taxon>
    </lineage>
</organism>
<name>A0ABP7CWI2_9SPHN</name>
<sequence length="211" mass="23046">MSWLDAELATVALCWRIERRDGVAIGLTAHHRDLDIDGLIHRAAPGMVPSAVRREIGLEADTMEVAGALDGAAIDGRDLLAGRWDGARVAVFAVDWTGGASRVDLGEGVIGAVEMADGRFSAELTGPGAALDRRRWRTPRPNVAPRWATGGAGWRWRRGGGSRGWCRQTARRWCWMPKNRWRMAGAAARCAGSAVRMAGWRAPSPDRRGRW</sequence>
<reference evidence="2" key="1">
    <citation type="journal article" date="2019" name="Int. J. Syst. Evol. Microbiol.">
        <title>The Global Catalogue of Microorganisms (GCM) 10K type strain sequencing project: providing services to taxonomists for standard genome sequencing and annotation.</title>
        <authorList>
            <consortium name="The Broad Institute Genomics Platform"/>
            <consortium name="The Broad Institute Genome Sequencing Center for Infectious Disease"/>
            <person name="Wu L."/>
            <person name="Ma J."/>
        </authorList>
    </citation>
    <scope>NUCLEOTIDE SEQUENCE [LARGE SCALE GENOMIC DNA]</scope>
    <source>
        <strain evidence="2">JCM 17498</strain>
    </source>
</reference>
<accession>A0ABP7CWI2</accession>
<protein>
    <recommendedName>
        <fullName evidence="3">DUF2163 domain-containing protein</fullName>
    </recommendedName>
</protein>
<comment type="caution">
    <text evidence="1">The sequence shown here is derived from an EMBL/GenBank/DDBJ whole genome shotgun (WGS) entry which is preliminary data.</text>
</comment>
<dbReference type="EMBL" id="BAABBF010000001">
    <property type="protein sequence ID" value="GAA3695274.1"/>
    <property type="molecule type" value="Genomic_DNA"/>
</dbReference>
<dbReference type="Pfam" id="PF09931">
    <property type="entry name" value="Phage_phiJL001_Gp84_N"/>
    <property type="match status" value="1"/>
</dbReference>
<dbReference type="InterPro" id="IPR011928">
    <property type="entry name" value="Phage_phiJL001_Gp84"/>
</dbReference>
<dbReference type="NCBIfam" id="TIGR02218">
    <property type="entry name" value="phg_TIGR02218"/>
    <property type="match status" value="1"/>
</dbReference>
<evidence type="ECO:0000313" key="2">
    <source>
        <dbReference type="Proteomes" id="UP001500523"/>
    </source>
</evidence>
<proteinExistence type="predicted"/>
<dbReference type="Proteomes" id="UP001500523">
    <property type="component" value="Unassembled WGS sequence"/>
</dbReference>
<gene>
    <name evidence="1" type="ORF">GCM10022268_02450</name>
</gene>
<evidence type="ECO:0000313" key="1">
    <source>
        <dbReference type="EMBL" id="GAA3695274.1"/>
    </source>
</evidence>
<evidence type="ECO:0008006" key="3">
    <source>
        <dbReference type="Google" id="ProtNLM"/>
    </source>
</evidence>